<comment type="similarity">
    <text evidence="2">Belongs to the bacterial solute-binding protein 5 family.</text>
</comment>
<dbReference type="Gene3D" id="3.40.190.10">
    <property type="entry name" value="Periplasmic binding protein-like II"/>
    <property type="match status" value="1"/>
</dbReference>
<evidence type="ECO:0000256" key="1">
    <source>
        <dbReference type="ARBA" id="ARBA00004418"/>
    </source>
</evidence>
<dbReference type="AlphaFoldDB" id="A0A934TLE0"/>
<dbReference type="Pfam" id="PF00496">
    <property type="entry name" value="SBP_bac_5"/>
    <property type="match status" value="1"/>
</dbReference>
<gene>
    <name evidence="6" type="ORF">CCR87_13205</name>
</gene>
<dbReference type="GO" id="GO:0015833">
    <property type="term" value="P:peptide transport"/>
    <property type="evidence" value="ECO:0007669"/>
    <property type="project" value="TreeGrafter"/>
</dbReference>
<name>A0A934TLE0_9RHOB</name>
<feature type="domain" description="Solute-binding protein family 5" evidence="5">
    <location>
        <begin position="129"/>
        <end position="525"/>
    </location>
</feature>
<feature type="signal peptide" evidence="4">
    <location>
        <begin position="1"/>
        <end position="35"/>
    </location>
</feature>
<organism evidence="6 7">
    <name type="scientific">Rhodobaculum claviforme</name>
    <dbReference type="NCBI Taxonomy" id="1549854"/>
    <lineage>
        <taxon>Bacteria</taxon>
        <taxon>Pseudomonadati</taxon>
        <taxon>Pseudomonadota</taxon>
        <taxon>Alphaproteobacteria</taxon>
        <taxon>Rhodobacterales</taxon>
        <taxon>Paracoccaceae</taxon>
        <taxon>Rhodobaculum</taxon>
    </lineage>
</organism>
<dbReference type="CDD" id="cd08497">
    <property type="entry name" value="MbnE-like"/>
    <property type="match status" value="1"/>
</dbReference>
<comment type="subcellular location">
    <subcellularLocation>
        <location evidence="1">Periplasm</location>
    </subcellularLocation>
</comment>
<dbReference type="EMBL" id="NHSD01000297">
    <property type="protein sequence ID" value="MBK5928280.1"/>
    <property type="molecule type" value="Genomic_DNA"/>
</dbReference>
<dbReference type="InterPro" id="IPR000914">
    <property type="entry name" value="SBP_5_dom"/>
</dbReference>
<protein>
    <submittedName>
        <fullName evidence="6">ABC transporter substrate-binding protein</fullName>
    </submittedName>
</protein>
<dbReference type="GO" id="GO:0042884">
    <property type="term" value="P:microcin transport"/>
    <property type="evidence" value="ECO:0007669"/>
    <property type="project" value="TreeGrafter"/>
</dbReference>
<evidence type="ECO:0000256" key="2">
    <source>
        <dbReference type="ARBA" id="ARBA00005695"/>
    </source>
</evidence>
<comment type="caution">
    <text evidence="6">The sequence shown here is derived from an EMBL/GenBank/DDBJ whole genome shotgun (WGS) entry which is preliminary data.</text>
</comment>
<evidence type="ECO:0000259" key="5">
    <source>
        <dbReference type="Pfam" id="PF00496"/>
    </source>
</evidence>
<keyword evidence="7" id="KW-1185">Reference proteome</keyword>
<dbReference type="SUPFAM" id="SSF53850">
    <property type="entry name" value="Periplasmic binding protein-like II"/>
    <property type="match status" value="1"/>
</dbReference>
<dbReference type="GO" id="GO:0043190">
    <property type="term" value="C:ATP-binding cassette (ABC) transporter complex"/>
    <property type="evidence" value="ECO:0007669"/>
    <property type="project" value="InterPro"/>
</dbReference>
<reference evidence="6" key="2">
    <citation type="journal article" date="2020" name="Microorganisms">
        <title>Osmotic Adaptation and Compatible Solute Biosynthesis of Phototrophic Bacteria as Revealed from Genome Analyses.</title>
        <authorList>
            <person name="Imhoff J.F."/>
            <person name="Rahn T."/>
            <person name="Kunzel S."/>
            <person name="Keller A."/>
            <person name="Neulinger S.C."/>
        </authorList>
    </citation>
    <scope>NUCLEOTIDE SEQUENCE</scope>
    <source>
        <strain evidence="6">LMG 28126</strain>
    </source>
</reference>
<dbReference type="GO" id="GO:1904680">
    <property type="term" value="F:peptide transmembrane transporter activity"/>
    <property type="evidence" value="ECO:0007669"/>
    <property type="project" value="TreeGrafter"/>
</dbReference>
<evidence type="ECO:0000256" key="3">
    <source>
        <dbReference type="ARBA" id="ARBA00022729"/>
    </source>
</evidence>
<accession>A0A934TLE0</accession>
<feature type="chain" id="PRO_5037012523" evidence="4">
    <location>
        <begin position="36"/>
        <end position="634"/>
    </location>
</feature>
<evidence type="ECO:0000256" key="4">
    <source>
        <dbReference type="SAM" id="SignalP"/>
    </source>
</evidence>
<evidence type="ECO:0000313" key="7">
    <source>
        <dbReference type="Proteomes" id="UP000706333"/>
    </source>
</evidence>
<dbReference type="Gene3D" id="3.10.105.10">
    <property type="entry name" value="Dipeptide-binding Protein, Domain 3"/>
    <property type="match status" value="1"/>
</dbReference>
<dbReference type="InterPro" id="IPR039424">
    <property type="entry name" value="SBP_5"/>
</dbReference>
<dbReference type="Proteomes" id="UP000706333">
    <property type="component" value="Unassembled WGS sequence"/>
</dbReference>
<dbReference type="PANTHER" id="PTHR30290">
    <property type="entry name" value="PERIPLASMIC BINDING COMPONENT OF ABC TRANSPORTER"/>
    <property type="match status" value="1"/>
</dbReference>
<reference evidence="6" key="1">
    <citation type="submission" date="2017-05" db="EMBL/GenBank/DDBJ databases">
        <authorList>
            <person name="Imhoff J.F."/>
            <person name="Rahn T."/>
            <person name="Kuenzel S."/>
            <person name="Neulinger S.C."/>
        </authorList>
    </citation>
    <scope>NUCLEOTIDE SEQUENCE</scope>
    <source>
        <strain evidence="6">LMG 28126</strain>
    </source>
</reference>
<dbReference type="PIRSF" id="PIRSF002741">
    <property type="entry name" value="MppA"/>
    <property type="match status" value="1"/>
</dbReference>
<dbReference type="GO" id="GO:0030288">
    <property type="term" value="C:outer membrane-bounded periplasmic space"/>
    <property type="evidence" value="ECO:0007669"/>
    <property type="project" value="TreeGrafter"/>
</dbReference>
<dbReference type="PANTHER" id="PTHR30290:SF64">
    <property type="entry name" value="ABC TRANSPORTER PERIPLASMIC BINDING PROTEIN"/>
    <property type="match status" value="1"/>
</dbReference>
<keyword evidence="3 4" id="KW-0732">Signal</keyword>
<dbReference type="InterPro" id="IPR030678">
    <property type="entry name" value="Peptide/Ni-bd"/>
</dbReference>
<sequence>MPLTLPVRAPFRCHRGMPPVSALLLGTLLVGAAAAQEAGEDGTVTIAHGIGTFEALKYPPDFAHLDYVNPDAPKGGEISVWGFGGFDSMHPYTVRGRAGALASIFFESLLQGTADEIGTGYCLICETLEYPEDRSWVIFNMRPEARFSDGSPLTAHDVVFSVNILKEKGLPDFRVVLRQQVDTVEALDDHRVRFTFVEGWPTRDLPGLVGGLPIFSEAHYVENDRDFEASSMQPLLGSGPYVLDRVQAGQTIVYARNPDYWGWDLPIMQGRSNFDRIRIEYYADYDAAFQGFTAGTYTFRTEARAALWAEGYDFPAVQRGHVVRDTLADGNLASGQSFVMNLRRPQFEDPRVREAIGLMFNFEWSNETLFHGLYDRIHSFWQNSDMAAEGPPSAEELAILEPLADLLPEGVLTDDAVRAPDSGSRQLDRGNLRAATALLDAAGWEDIGQDGLRRNAAGETLRIEFLNDSQSFDRIINPYVENLRRLGVDARLTRVDSAQMTNRERSFDFDILTDQIRTGLIPGSGLKQSFGSETADVSVFNKMGLQSPAVDALIDIVLAAETREEMVIATRALDRVLRAERFWVPQWYKSEHWVAYYDMFEHPEEIPPYSLGQFDFWWWNADKAEALRAAGAIR</sequence>
<proteinExistence type="inferred from homology"/>
<evidence type="ECO:0000313" key="6">
    <source>
        <dbReference type="EMBL" id="MBK5928280.1"/>
    </source>
</evidence>